<proteinExistence type="predicted"/>
<dbReference type="AlphaFoldDB" id="A0A1F5Y9Q5"/>
<keyword evidence="1" id="KW-1133">Transmembrane helix</keyword>
<evidence type="ECO:0000313" key="2">
    <source>
        <dbReference type="EMBL" id="OGF96960.1"/>
    </source>
</evidence>
<dbReference type="Proteomes" id="UP000179034">
    <property type="component" value="Unassembled WGS sequence"/>
</dbReference>
<reference evidence="2 3" key="1">
    <citation type="journal article" date="2016" name="Nat. Commun.">
        <title>Thousands of microbial genomes shed light on interconnected biogeochemical processes in an aquifer system.</title>
        <authorList>
            <person name="Anantharaman K."/>
            <person name="Brown C.T."/>
            <person name="Hug L.A."/>
            <person name="Sharon I."/>
            <person name="Castelle C.J."/>
            <person name="Probst A.J."/>
            <person name="Thomas B.C."/>
            <person name="Singh A."/>
            <person name="Wilkins M.J."/>
            <person name="Karaoz U."/>
            <person name="Brodie E.L."/>
            <person name="Williams K.H."/>
            <person name="Hubbard S.S."/>
            <person name="Banfield J.F."/>
        </authorList>
    </citation>
    <scope>NUCLEOTIDE SEQUENCE [LARGE SCALE GENOMIC DNA]</scope>
</reference>
<evidence type="ECO:0000256" key="1">
    <source>
        <dbReference type="SAM" id="Phobius"/>
    </source>
</evidence>
<evidence type="ECO:0000313" key="3">
    <source>
        <dbReference type="Proteomes" id="UP000179034"/>
    </source>
</evidence>
<organism evidence="2 3">
    <name type="scientific">Candidatus Glassbacteria bacterium RBG_16_58_8</name>
    <dbReference type="NCBI Taxonomy" id="1817866"/>
    <lineage>
        <taxon>Bacteria</taxon>
        <taxon>Candidatus Glassiibacteriota</taxon>
    </lineage>
</organism>
<sequence length="139" mass="15976">MADAITQKLAGTSLEDHEDFMGATRAYRGEIISYIEARGGFDTRRWFTDDPPDQEPLVLEPATFDRNRMDMERAWAMLAAAEQDRSRILNLSDIPWFRFYPATVFESVGRASGDLASLAGLNIFLFVFFLWAFSRYDCR</sequence>
<keyword evidence="1" id="KW-0472">Membrane</keyword>
<protein>
    <submittedName>
        <fullName evidence="2">Uncharacterized protein</fullName>
    </submittedName>
</protein>
<comment type="caution">
    <text evidence="2">The sequence shown here is derived from an EMBL/GenBank/DDBJ whole genome shotgun (WGS) entry which is preliminary data.</text>
</comment>
<dbReference type="EMBL" id="MFIW01000101">
    <property type="protein sequence ID" value="OGF96960.1"/>
    <property type="molecule type" value="Genomic_DNA"/>
</dbReference>
<gene>
    <name evidence="2" type="ORF">A2Z06_03760</name>
</gene>
<accession>A0A1F5Y9Q5</accession>
<name>A0A1F5Y9Q5_9BACT</name>
<feature type="transmembrane region" description="Helical" evidence="1">
    <location>
        <begin position="115"/>
        <end position="133"/>
    </location>
</feature>
<keyword evidence="1" id="KW-0812">Transmembrane</keyword>